<dbReference type="InterPro" id="IPR042289">
    <property type="entry name" value="COA6"/>
</dbReference>
<dbReference type="EMBL" id="JAHWGI010000027">
    <property type="protein sequence ID" value="KAK3907988.1"/>
    <property type="molecule type" value="Genomic_DNA"/>
</dbReference>
<keyword evidence="3" id="KW-1015">Disulfide bond</keyword>
<dbReference type="GO" id="GO:0008535">
    <property type="term" value="P:respiratory chain complex IV assembly"/>
    <property type="evidence" value="ECO:0007669"/>
    <property type="project" value="InterPro"/>
</dbReference>
<comment type="subcellular location">
    <subcellularLocation>
        <location evidence="1">Mitochondrion</location>
    </subcellularLocation>
</comment>
<dbReference type="InterPro" id="IPR036549">
    <property type="entry name" value="CX6/COA6-like_sf"/>
</dbReference>
<name>A0AAE1GSC4_9NEOP</name>
<dbReference type="Proteomes" id="UP001219518">
    <property type="component" value="Unassembled WGS sequence"/>
</dbReference>
<comment type="caution">
    <text evidence="4">The sequence shown here is derived from an EMBL/GenBank/DDBJ whole genome shotgun (WGS) entry which is preliminary data.</text>
</comment>
<accession>A0AAE1GSC4</accession>
<dbReference type="SUPFAM" id="SSF47694">
    <property type="entry name" value="Cytochrome c oxidase subunit h"/>
    <property type="match status" value="1"/>
</dbReference>
<evidence type="ECO:0000256" key="1">
    <source>
        <dbReference type="ARBA" id="ARBA00004173"/>
    </source>
</evidence>
<proteinExistence type="predicted"/>
<evidence type="ECO:0000313" key="4">
    <source>
        <dbReference type="EMBL" id="KAK3907988.1"/>
    </source>
</evidence>
<organism evidence="4 5">
    <name type="scientific">Frankliniella fusca</name>
    <dbReference type="NCBI Taxonomy" id="407009"/>
    <lineage>
        <taxon>Eukaryota</taxon>
        <taxon>Metazoa</taxon>
        <taxon>Ecdysozoa</taxon>
        <taxon>Arthropoda</taxon>
        <taxon>Hexapoda</taxon>
        <taxon>Insecta</taxon>
        <taxon>Pterygota</taxon>
        <taxon>Neoptera</taxon>
        <taxon>Paraneoptera</taxon>
        <taxon>Thysanoptera</taxon>
        <taxon>Terebrantia</taxon>
        <taxon>Thripoidea</taxon>
        <taxon>Thripidae</taxon>
        <taxon>Frankliniella</taxon>
    </lineage>
</organism>
<protein>
    <submittedName>
        <fullName evidence="4">Cytochrome c oxidase assembly factor 6-like protein</fullName>
    </submittedName>
</protein>
<dbReference type="Pfam" id="PF02297">
    <property type="entry name" value="COX6B"/>
    <property type="match status" value="1"/>
</dbReference>
<dbReference type="GO" id="GO:0042775">
    <property type="term" value="P:mitochondrial ATP synthesis coupled electron transport"/>
    <property type="evidence" value="ECO:0007669"/>
    <property type="project" value="TreeGrafter"/>
</dbReference>
<evidence type="ECO:0000256" key="3">
    <source>
        <dbReference type="ARBA" id="ARBA00023157"/>
    </source>
</evidence>
<dbReference type="PANTHER" id="PTHR46690:SF1">
    <property type="entry name" value="CYTOCHROME C OXIDASE ASSEMBLY FACTOR 6 HOMOLOG"/>
    <property type="match status" value="1"/>
</dbReference>
<dbReference type="PANTHER" id="PTHR46690">
    <property type="entry name" value="CYTOCHROME C OXIDASE ASSEMBLY FACTOR 6 HOMOLOG"/>
    <property type="match status" value="1"/>
</dbReference>
<evidence type="ECO:0000313" key="5">
    <source>
        <dbReference type="Proteomes" id="UP001219518"/>
    </source>
</evidence>
<reference evidence="4" key="1">
    <citation type="submission" date="2021-07" db="EMBL/GenBank/DDBJ databases">
        <authorList>
            <person name="Catto M.A."/>
            <person name="Jacobson A."/>
            <person name="Kennedy G."/>
            <person name="Labadie P."/>
            <person name="Hunt B.G."/>
            <person name="Srinivasan R."/>
        </authorList>
    </citation>
    <scope>NUCLEOTIDE SEQUENCE</scope>
    <source>
        <strain evidence="4">PL_HMW_Pooled</strain>
        <tissue evidence="4">Head</tissue>
    </source>
</reference>
<dbReference type="InterPro" id="IPR048280">
    <property type="entry name" value="COX6B-like"/>
</dbReference>
<gene>
    <name evidence="4" type="ORF">KUF71_003120</name>
</gene>
<dbReference type="GO" id="GO:0005739">
    <property type="term" value="C:mitochondrion"/>
    <property type="evidence" value="ECO:0007669"/>
    <property type="project" value="UniProtKB-SubCell"/>
</dbReference>
<dbReference type="Gene3D" id="1.10.10.140">
    <property type="entry name" value="Cytochrome c oxidase, subunit VIb"/>
    <property type="match status" value="1"/>
</dbReference>
<evidence type="ECO:0000256" key="2">
    <source>
        <dbReference type="ARBA" id="ARBA00023128"/>
    </source>
</evidence>
<sequence length="84" mass="9937">MAGVDKGTRQKCWDARDAYWKCLDDGSGERAQREEACTQLKQMLNASCPPVWVKHFDRRYDYLKYKEKLEKHGYEQPYGVNSQM</sequence>
<dbReference type="AlphaFoldDB" id="A0AAE1GSC4"/>
<keyword evidence="2" id="KW-0496">Mitochondrion</keyword>
<reference evidence="4" key="2">
    <citation type="journal article" date="2023" name="BMC Genomics">
        <title>Pest status, molecular evolution, and epigenetic factors derived from the genome assembly of Frankliniella fusca, a thysanopteran phytovirus vector.</title>
        <authorList>
            <person name="Catto M.A."/>
            <person name="Labadie P.E."/>
            <person name="Jacobson A.L."/>
            <person name="Kennedy G.G."/>
            <person name="Srinivasan R."/>
            <person name="Hunt B.G."/>
        </authorList>
    </citation>
    <scope>NUCLEOTIDE SEQUENCE</scope>
    <source>
        <strain evidence="4">PL_HMW_Pooled</strain>
    </source>
</reference>
<keyword evidence="5" id="KW-1185">Reference proteome</keyword>